<dbReference type="CDD" id="cd02440">
    <property type="entry name" value="AdoMet_MTases"/>
    <property type="match status" value="1"/>
</dbReference>
<organism evidence="1 2">
    <name type="scientific">Candidatus Nucleicultrix amoebiphila FS5</name>
    <dbReference type="NCBI Taxonomy" id="1414854"/>
    <lineage>
        <taxon>Bacteria</taxon>
        <taxon>Pseudomonadati</taxon>
        <taxon>Pseudomonadota</taxon>
        <taxon>Alphaproteobacteria</taxon>
        <taxon>Holosporales</taxon>
        <taxon>Candidatus Nucleicultricaceae</taxon>
        <taxon>Candidatus Nucleicultrix</taxon>
    </lineage>
</organism>
<dbReference type="KEGG" id="naf:GQ61_07310"/>
<gene>
    <name evidence="1" type="ORF">GQ61_07310</name>
</gene>
<dbReference type="Proteomes" id="UP000237351">
    <property type="component" value="Chromosome"/>
</dbReference>
<dbReference type="EMBL" id="CP008743">
    <property type="protein sequence ID" value="ARN85123.1"/>
    <property type="molecule type" value="Genomic_DNA"/>
</dbReference>
<dbReference type="STRING" id="1414854.GQ61_07310"/>
<keyword evidence="2" id="KW-1185">Reference proteome</keyword>
<proteinExistence type="predicted"/>
<dbReference type="SUPFAM" id="SSF53335">
    <property type="entry name" value="S-adenosyl-L-methionine-dependent methyltransferases"/>
    <property type="match status" value="1"/>
</dbReference>
<evidence type="ECO:0000313" key="1">
    <source>
        <dbReference type="EMBL" id="ARN85123.1"/>
    </source>
</evidence>
<evidence type="ECO:0000313" key="2">
    <source>
        <dbReference type="Proteomes" id="UP000237351"/>
    </source>
</evidence>
<accession>A0A1W6N5J4</accession>
<dbReference type="Gene3D" id="3.40.50.150">
    <property type="entry name" value="Vaccinia Virus protein VP39"/>
    <property type="match status" value="1"/>
</dbReference>
<dbReference type="AlphaFoldDB" id="A0A1W6N5J4"/>
<reference evidence="1 2" key="1">
    <citation type="submission" date="2014-06" db="EMBL/GenBank/DDBJ databases">
        <title>The genome of the endonuclear symbiont Nucleicultrix amoebiphila.</title>
        <authorList>
            <person name="Schulz F."/>
            <person name="Horn M."/>
        </authorList>
    </citation>
    <scope>NUCLEOTIDE SEQUENCE [LARGE SCALE GENOMIC DNA]</scope>
    <source>
        <strain evidence="1 2">FS5</strain>
    </source>
</reference>
<dbReference type="InterPro" id="IPR029063">
    <property type="entry name" value="SAM-dependent_MTases_sf"/>
</dbReference>
<name>A0A1W6N5J4_9PROT</name>
<evidence type="ECO:0008006" key="3">
    <source>
        <dbReference type="Google" id="ProtNLM"/>
    </source>
</evidence>
<sequence length="252" mass="28192">MISLSKLLLTAYFFSLTIFSNLLASDLTTKEEEYLSRAKISMSHALPRQSSEDKDLAGLRILDVGSGGGGNAYEMMRRGAIVEVVEPIFEEIKFSVESGHVLPEYAHHAKIEDNFEECLRSYANIHNIDMALHEESLQYRRSVKELGEEFNGRFDIVTIFMIAMNEGAAAERLAKLLKPKGKLIIGYATAGEYVHSHADSRKALETFFSIDTVNELGVLSNPEDPLCCTTIRKGVDPWGTNDVYVTFTKKED</sequence>
<protein>
    <recommendedName>
        <fullName evidence="3">Methyltransferase type 11 domain-containing protein</fullName>
    </recommendedName>
</protein>
<dbReference type="RefSeq" id="WP_085784658.1">
    <property type="nucleotide sequence ID" value="NZ_CP008743.1"/>
</dbReference>